<evidence type="ECO:0000256" key="2">
    <source>
        <dbReference type="ARBA" id="ARBA00023015"/>
    </source>
</evidence>
<dbReference type="GO" id="GO:0006352">
    <property type="term" value="P:DNA-templated transcription initiation"/>
    <property type="evidence" value="ECO:0007669"/>
    <property type="project" value="InterPro"/>
</dbReference>
<dbReference type="SUPFAM" id="SSF88946">
    <property type="entry name" value="Sigma2 domain of RNA polymerase sigma factors"/>
    <property type="match status" value="1"/>
</dbReference>
<proteinExistence type="inferred from homology"/>
<dbReference type="SUPFAM" id="SSF88659">
    <property type="entry name" value="Sigma3 and sigma4 domains of RNA polymerase sigma factors"/>
    <property type="match status" value="1"/>
</dbReference>
<dbReference type="Pfam" id="PF04542">
    <property type="entry name" value="Sigma70_r2"/>
    <property type="match status" value="1"/>
</dbReference>
<evidence type="ECO:0000313" key="7">
    <source>
        <dbReference type="EMBL" id="TDD83481.1"/>
    </source>
</evidence>
<protein>
    <submittedName>
        <fullName evidence="7">Sigma-70 family RNA polymerase sigma factor</fullName>
    </submittedName>
</protein>
<dbReference type="PANTHER" id="PTHR43133:SF25">
    <property type="entry name" value="RNA POLYMERASE SIGMA FACTOR RFAY-RELATED"/>
    <property type="match status" value="1"/>
</dbReference>
<evidence type="ECO:0000256" key="1">
    <source>
        <dbReference type="ARBA" id="ARBA00010641"/>
    </source>
</evidence>
<dbReference type="OrthoDB" id="3608473at2"/>
<dbReference type="EMBL" id="SMKU01000112">
    <property type="protein sequence ID" value="TDD83481.1"/>
    <property type="molecule type" value="Genomic_DNA"/>
</dbReference>
<reference evidence="7 8" key="1">
    <citation type="submission" date="2019-03" db="EMBL/GenBank/DDBJ databases">
        <title>Draft genome sequences of novel Actinobacteria.</title>
        <authorList>
            <person name="Sahin N."/>
            <person name="Ay H."/>
            <person name="Saygin H."/>
        </authorList>
    </citation>
    <scope>NUCLEOTIDE SEQUENCE [LARGE SCALE GENOMIC DNA]</scope>
    <source>
        <strain evidence="7 8">H3C3</strain>
    </source>
</reference>
<keyword evidence="2" id="KW-0805">Transcription regulation</keyword>
<dbReference type="InterPro" id="IPR014284">
    <property type="entry name" value="RNA_pol_sigma-70_dom"/>
</dbReference>
<sequence length="199" mass="21948">MEPLTQSGQQHIPPTTEAVTRAKLQAMREPFLELFEHHHRKVVAFLMSNGATLAEAQDAAQDAFLEAWQSATSGTWEQISNPPAWIRVVALRRYRRPPGPRNRPLVTSSSPELLPDEPASALGPEELTTQTLTVLGALQNLDEECKTVMAFHLDDFPAVEIAKALRTDAQKVRNLLKKARAQLAQDLAAPDDQKGGTAR</sequence>
<comment type="similarity">
    <text evidence="1">Belongs to the sigma-70 factor family. ECF subfamily.</text>
</comment>
<evidence type="ECO:0000259" key="6">
    <source>
        <dbReference type="Pfam" id="PF04542"/>
    </source>
</evidence>
<comment type="caution">
    <text evidence="7">The sequence shown here is derived from an EMBL/GenBank/DDBJ whole genome shotgun (WGS) entry which is preliminary data.</text>
</comment>
<dbReference type="AlphaFoldDB" id="A0A4R5BBN6"/>
<keyword evidence="4" id="KW-0804">Transcription</keyword>
<dbReference type="Gene3D" id="1.10.1740.10">
    <property type="match status" value="1"/>
</dbReference>
<keyword evidence="3" id="KW-0731">Sigma factor</keyword>
<dbReference type="PANTHER" id="PTHR43133">
    <property type="entry name" value="RNA POLYMERASE ECF-TYPE SIGMA FACTO"/>
    <property type="match status" value="1"/>
</dbReference>
<dbReference type="Gene3D" id="1.10.10.10">
    <property type="entry name" value="Winged helix-like DNA-binding domain superfamily/Winged helix DNA-binding domain"/>
    <property type="match status" value="1"/>
</dbReference>
<accession>A0A4R5BBN6</accession>
<dbReference type="InterPro" id="IPR007627">
    <property type="entry name" value="RNA_pol_sigma70_r2"/>
</dbReference>
<evidence type="ECO:0000256" key="4">
    <source>
        <dbReference type="ARBA" id="ARBA00023163"/>
    </source>
</evidence>
<name>A0A4R5BBN6_9ACTN</name>
<gene>
    <name evidence="7" type="ORF">E1298_21270</name>
</gene>
<dbReference type="Proteomes" id="UP000294513">
    <property type="component" value="Unassembled WGS sequence"/>
</dbReference>
<evidence type="ECO:0000313" key="8">
    <source>
        <dbReference type="Proteomes" id="UP000294513"/>
    </source>
</evidence>
<feature type="domain" description="RNA polymerase sigma-70 region 2" evidence="6">
    <location>
        <begin position="34"/>
        <end position="93"/>
    </location>
</feature>
<organism evidence="7 8">
    <name type="scientific">Actinomadura rubrisoli</name>
    <dbReference type="NCBI Taxonomy" id="2530368"/>
    <lineage>
        <taxon>Bacteria</taxon>
        <taxon>Bacillati</taxon>
        <taxon>Actinomycetota</taxon>
        <taxon>Actinomycetes</taxon>
        <taxon>Streptosporangiales</taxon>
        <taxon>Thermomonosporaceae</taxon>
        <taxon>Actinomadura</taxon>
    </lineage>
</organism>
<dbReference type="NCBIfam" id="TIGR02937">
    <property type="entry name" value="sigma70-ECF"/>
    <property type="match status" value="1"/>
</dbReference>
<evidence type="ECO:0000256" key="3">
    <source>
        <dbReference type="ARBA" id="ARBA00023082"/>
    </source>
</evidence>
<dbReference type="GO" id="GO:0016987">
    <property type="term" value="F:sigma factor activity"/>
    <property type="evidence" value="ECO:0007669"/>
    <property type="project" value="UniProtKB-KW"/>
</dbReference>
<dbReference type="RefSeq" id="WP_131895908.1">
    <property type="nucleotide sequence ID" value="NZ_SMKU01000112.1"/>
</dbReference>
<dbReference type="InterPro" id="IPR013324">
    <property type="entry name" value="RNA_pol_sigma_r3/r4-like"/>
</dbReference>
<evidence type="ECO:0000256" key="5">
    <source>
        <dbReference type="SAM" id="MobiDB-lite"/>
    </source>
</evidence>
<dbReference type="InterPro" id="IPR013325">
    <property type="entry name" value="RNA_pol_sigma_r2"/>
</dbReference>
<dbReference type="InterPro" id="IPR036388">
    <property type="entry name" value="WH-like_DNA-bd_sf"/>
</dbReference>
<keyword evidence="8" id="KW-1185">Reference proteome</keyword>
<feature type="region of interest" description="Disordered" evidence="5">
    <location>
        <begin position="97"/>
        <end position="124"/>
    </location>
</feature>
<dbReference type="InterPro" id="IPR039425">
    <property type="entry name" value="RNA_pol_sigma-70-like"/>
</dbReference>